<dbReference type="HOGENOM" id="CLU_1922915_0_0_2"/>
<name>F2L363_THEU7</name>
<dbReference type="STRING" id="999630.TUZN_0426"/>
<reference key="2">
    <citation type="submission" date="2011-03" db="EMBL/GenBank/DDBJ databases">
        <title>Complete genome sequence of the thermoacidophilic crenarchaeon Thermoproteus uzoniensis 768-20.</title>
        <authorList>
            <person name="Mardanov A.V."/>
            <person name="Gumerov V.M."/>
            <person name="Beletsky A.V."/>
            <person name="Prokofeva M.I."/>
            <person name="Bonch-Osmolovskaya E.A."/>
            <person name="Ravin N.V."/>
            <person name="Skryabin K.G."/>
        </authorList>
    </citation>
    <scope>NUCLEOTIDE SEQUENCE</scope>
    <source>
        <strain>768-20</strain>
    </source>
</reference>
<accession>F2L363</accession>
<dbReference type="InterPro" id="IPR036527">
    <property type="entry name" value="SCP2_sterol-bd_dom_sf"/>
</dbReference>
<keyword evidence="2" id="KW-1185">Reference proteome</keyword>
<proteinExistence type="predicted"/>
<evidence type="ECO:0000313" key="1">
    <source>
        <dbReference type="EMBL" id="AEA11922.1"/>
    </source>
</evidence>
<organism evidence="1 2">
    <name type="scientific">Thermoproteus uzoniensis (strain 768-20)</name>
    <dbReference type="NCBI Taxonomy" id="999630"/>
    <lineage>
        <taxon>Archaea</taxon>
        <taxon>Thermoproteota</taxon>
        <taxon>Thermoprotei</taxon>
        <taxon>Thermoproteales</taxon>
        <taxon>Thermoproteaceae</taxon>
        <taxon>Thermoproteus</taxon>
    </lineage>
</organism>
<dbReference type="Gene3D" id="3.30.1050.10">
    <property type="entry name" value="SCP2 sterol-binding domain"/>
    <property type="match status" value="1"/>
</dbReference>
<gene>
    <name evidence="1" type="ordered locus">TUZN_0426</name>
</gene>
<dbReference type="KEGG" id="tuz:TUZN_0426"/>
<evidence type="ECO:0008006" key="3">
    <source>
        <dbReference type="Google" id="ProtNLM"/>
    </source>
</evidence>
<dbReference type="AlphaFoldDB" id="F2L363"/>
<dbReference type="Proteomes" id="UP000008138">
    <property type="component" value="Chromosome"/>
</dbReference>
<dbReference type="SUPFAM" id="SSF55718">
    <property type="entry name" value="SCP-like"/>
    <property type="match status" value="1"/>
</dbReference>
<protein>
    <recommendedName>
        <fullName evidence="3">Sterol carrier protein</fullName>
    </recommendedName>
</protein>
<evidence type="ECO:0000313" key="2">
    <source>
        <dbReference type="Proteomes" id="UP000008138"/>
    </source>
</evidence>
<dbReference type="EMBL" id="CP002590">
    <property type="protein sequence ID" value="AEA11922.1"/>
    <property type="molecule type" value="Genomic_DNA"/>
</dbReference>
<dbReference type="OrthoDB" id="26817at2157"/>
<sequence>MPSNSSAFRPTQDWLAEVCRSISAEKAPPELSIVATEVPWEPSGHITLYFRFENGRCIEAKLLQGKIISRYTLSARYEDLLRIMEGRLSPFAAVPLGKLKIEKGTLGELADYMPLALEIVEAARDSAKNFS</sequence>
<dbReference type="RefSeq" id="WP_013679258.1">
    <property type="nucleotide sequence ID" value="NC_015315.1"/>
</dbReference>
<reference evidence="1 2" key="1">
    <citation type="journal article" date="2011" name="J. Bacteriol.">
        <title>Complete genome sequence of the thermoacidophilic crenarchaeon Thermoproteus uzoniensis 768-20.</title>
        <authorList>
            <person name="Mardanov A.V."/>
            <person name="Gumerov V.M."/>
            <person name="Beletsky A.V."/>
            <person name="Prokofeva M.I."/>
            <person name="Bonch-Osmolovskaya E.A."/>
            <person name="Ravin N.V."/>
            <person name="Skryabin K.G."/>
        </authorList>
    </citation>
    <scope>NUCLEOTIDE SEQUENCE [LARGE SCALE GENOMIC DNA]</scope>
    <source>
        <strain evidence="1 2">768-20</strain>
    </source>
</reference>
<dbReference type="eggNOG" id="arCOG01842">
    <property type="taxonomic scope" value="Archaea"/>
</dbReference>
<dbReference type="GeneID" id="10359971"/>